<dbReference type="RefSeq" id="WP_167478544.1">
    <property type="nucleotide sequence ID" value="NZ_CP046172.1"/>
</dbReference>
<keyword evidence="2" id="KW-1185">Reference proteome</keyword>
<protein>
    <submittedName>
        <fullName evidence="1">Uncharacterized protein</fullName>
    </submittedName>
</protein>
<dbReference type="KEGG" id="nah:F5544_43370"/>
<reference evidence="1 2" key="1">
    <citation type="journal article" date="2019" name="ACS Chem. Biol.">
        <title>Identification and Mobilization of a Cryptic Antibiotic Biosynthesis Gene Locus from a Human-Pathogenic Nocardia Isolate.</title>
        <authorList>
            <person name="Herisse M."/>
            <person name="Ishida K."/>
            <person name="Porter J.L."/>
            <person name="Howden B."/>
            <person name="Hertweck C."/>
            <person name="Stinear T.P."/>
            <person name="Pidot S.J."/>
        </authorList>
    </citation>
    <scope>NUCLEOTIDE SEQUENCE [LARGE SCALE GENOMIC DNA]</scope>
    <source>
        <strain evidence="1 2">AUSMDU00012717</strain>
    </source>
</reference>
<name>A0A6G9YT34_9NOCA</name>
<dbReference type="AlphaFoldDB" id="A0A6G9YT34"/>
<evidence type="ECO:0000313" key="1">
    <source>
        <dbReference type="EMBL" id="QIS16479.1"/>
    </source>
</evidence>
<evidence type="ECO:0000313" key="2">
    <source>
        <dbReference type="Proteomes" id="UP000503540"/>
    </source>
</evidence>
<proteinExistence type="predicted"/>
<dbReference type="Proteomes" id="UP000503540">
    <property type="component" value="Chromosome"/>
</dbReference>
<sequence length="195" mass="22490">MGYTRKATEAERRQHEINQQEPAYLEWRSRMDAVLERFFSEDAPEIVGLPDRWSADGLRVAGAAAVAAFGNLQALYMPENREAVDRYVRYVGECYRRSFEGDWRNIPGNGPDGAEFWPIVNRPASGYIDPHDQLGLAFFKPSKRDPGHPEGEMIWVYNNSKEDYQNWVAAGRPDLDRWEKMQTDALLENAKDYEV</sequence>
<gene>
    <name evidence="1" type="ORF">F5544_43370</name>
</gene>
<organism evidence="1 2">
    <name type="scientific">Nocardia arthritidis</name>
    <dbReference type="NCBI Taxonomy" id="228602"/>
    <lineage>
        <taxon>Bacteria</taxon>
        <taxon>Bacillati</taxon>
        <taxon>Actinomycetota</taxon>
        <taxon>Actinomycetes</taxon>
        <taxon>Mycobacteriales</taxon>
        <taxon>Nocardiaceae</taxon>
        <taxon>Nocardia</taxon>
    </lineage>
</organism>
<dbReference type="EMBL" id="CP046172">
    <property type="protein sequence ID" value="QIS16479.1"/>
    <property type="molecule type" value="Genomic_DNA"/>
</dbReference>
<accession>A0A6G9YT34</accession>